<dbReference type="InterPro" id="IPR011701">
    <property type="entry name" value="MFS"/>
</dbReference>
<feature type="compositionally biased region" description="Polar residues" evidence="6">
    <location>
        <begin position="39"/>
        <end position="74"/>
    </location>
</feature>
<dbReference type="PANTHER" id="PTHR23504:SF6">
    <property type="entry name" value="MULTIDRUG TRANSPORTER, PUTATIVE (AFU_ORTHOLOGUE AFUA_4G08740)-RELATED"/>
    <property type="match status" value="1"/>
</dbReference>
<evidence type="ECO:0000256" key="3">
    <source>
        <dbReference type="ARBA" id="ARBA00022692"/>
    </source>
</evidence>
<feature type="transmembrane region" description="Helical" evidence="7">
    <location>
        <begin position="495"/>
        <end position="518"/>
    </location>
</feature>
<evidence type="ECO:0000256" key="4">
    <source>
        <dbReference type="ARBA" id="ARBA00022989"/>
    </source>
</evidence>
<feature type="transmembrane region" description="Helical" evidence="7">
    <location>
        <begin position="599"/>
        <end position="619"/>
    </location>
</feature>
<dbReference type="InterPro" id="IPR020846">
    <property type="entry name" value="MFS_dom"/>
</dbReference>
<feature type="transmembrane region" description="Helical" evidence="7">
    <location>
        <begin position="405"/>
        <end position="426"/>
    </location>
</feature>
<feature type="transmembrane region" description="Helical" evidence="7">
    <location>
        <begin position="120"/>
        <end position="143"/>
    </location>
</feature>
<keyword evidence="4 7" id="KW-1133">Transmembrane helix</keyword>
<dbReference type="SUPFAM" id="SSF103473">
    <property type="entry name" value="MFS general substrate transporter"/>
    <property type="match status" value="1"/>
</dbReference>
<feature type="transmembrane region" description="Helical" evidence="7">
    <location>
        <begin position="218"/>
        <end position="238"/>
    </location>
</feature>
<dbReference type="HOGENOM" id="CLU_001265_54_5_1"/>
<protein>
    <recommendedName>
        <fullName evidence="8">Major facilitator superfamily (MFS) profile domain-containing protein</fullName>
    </recommendedName>
</protein>
<keyword evidence="5 7" id="KW-0472">Membrane</keyword>
<dbReference type="CDD" id="cd17330">
    <property type="entry name" value="MFS_SLC46_TetA_like"/>
    <property type="match status" value="1"/>
</dbReference>
<sequence>MRGRDARSCSQDTNGASTSRVASGYGATRTGFRDDSGEQESQYNSETARSAADTRNTSRSIESNTDGVGGFSSNRKNRSRDLSINTNVTDANTRNSDETGKTESANRPVSWSALPRKDQLLVLVLARLSEPLTQTSLGAYLYYQLQSFDPSLSESTLSYQAGIIGATFPATQFLTAMLWGRFSDSEYGGRKRVIYLGLVGTMLSTIGFGFSHSFAMTVFFRSLGGIVNGNIGVMRTMISEIIKEKKFQSRAFLLMPMTFNVGVLIGPVLGGILADPVANYPSLFGPDSTFGGKHGVQWMMRYPYALPNLVSAMFLCLSSLAVLFFLEETGELCKDRPDFGLRMGRWIRRRIFRQDIASERGYSMIPSHDLELQQTPTSPTLHQIDKPSKQARQQLAFRRIWTPNLIMTLLAHGALSMHVGTFNSLWTLHLSTPRFDPKDPYPPSFKPHGLFFTGGLGMPPSRIGLALAVIGAIGLPLQLFVYPKIAHRLGTTNSFRVFTAFFPLMYFVTPFLSLVPSWTPPPLGVSGPWIWTAITAALSIQVLARTFALPCTAILINNASPHPSVLGTVHGIGQSVSSLMRTFGPVFFSWLFGRGLERGMVGLAWWCMGLVAVGGWVLAQGVREGDGYEILLEGERKEGE</sequence>
<feature type="region of interest" description="Disordered" evidence="6">
    <location>
        <begin position="1"/>
        <end position="109"/>
    </location>
</feature>
<dbReference type="AlphaFoldDB" id="W6Z434"/>
<proteinExistence type="predicted"/>
<accession>W6Z434</accession>
<feature type="transmembrane region" description="Helical" evidence="7">
    <location>
        <begin position="163"/>
        <end position="181"/>
    </location>
</feature>
<feature type="transmembrane region" description="Helical" evidence="7">
    <location>
        <begin position="250"/>
        <end position="274"/>
    </location>
</feature>
<evidence type="ECO:0000256" key="7">
    <source>
        <dbReference type="SAM" id="Phobius"/>
    </source>
</evidence>
<feature type="transmembrane region" description="Helical" evidence="7">
    <location>
        <begin position="304"/>
        <end position="326"/>
    </location>
</feature>
<evidence type="ECO:0000256" key="1">
    <source>
        <dbReference type="ARBA" id="ARBA00004141"/>
    </source>
</evidence>
<dbReference type="InterPro" id="IPR036259">
    <property type="entry name" value="MFS_trans_sf"/>
</dbReference>
<dbReference type="Gene3D" id="1.20.1250.20">
    <property type="entry name" value="MFS general substrate transporter like domains"/>
    <property type="match status" value="1"/>
</dbReference>
<comment type="subcellular location">
    <subcellularLocation>
        <location evidence="1">Membrane</location>
        <topology evidence="1">Multi-pass membrane protein</topology>
    </subcellularLocation>
</comment>
<dbReference type="PANTHER" id="PTHR23504">
    <property type="entry name" value="MAJOR FACILITATOR SUPERFAMILY DOMAIN-CONTAINING PROTEIN 10"/>
    <property type="match status" value="1"/>
</dbReference>
<keyword evidence="2" id="KW-0813">Transport</keyword>
<dbReference type="PROSITE" id="PS50850">
    <property type="entry name" value="MFS"/>
    <property type="match status" value="1"/>
</dbReference>
<organism evidence="9 10">
    <name type="scientific">Bipolaris oryzae ATCC 44560</name>
    <dbReference type="NCBI Taxonomy" id="930090"/>
    <lineage>
        <taxon>Eukaryota</taxon>
        <taxon>Fungi</taxon>
        <taxon>Dikarya</taxon>
        <taxon>Ascomycota</taxon>
        <taxon>Pezizomycotina</taxon>
        <taxon>Dothideomycetes</taxon>
        <taxon>Pleosporomycetidae</taxon>
        <taxon>Pleosporales</taxon>
        <taxon>Pleosporineae</taxon>
        <taxon>Pleosporaceae</taxon>
        <taxon>Bipolaris</taxon>
    </lineage>
</organism>
<dbReference type="GeneID" id="19120768"/>
<gene>
    <name evidence="9" type="ORF">COCMIDRAFT_25484</name>
</gene>
<dbReference type="EMBL" id="KI963965">
    <property type="protein sequence ID" value="EUC46527.1"/>
    <property type="molecule type" value="Genomic_DNA"/>
</dbReference>
<dbReference type="Proteomes" id="UP000054032">
    <property type="component" value="Unassembled WGS sequence"/>
</dbReference>
<feature type="transmembrane region" description="Helical" evidence="7">
    <location>
        <begin position="530"/>
        <end position="556"/>
    </location>
</feature>
<dbReference type="eggNOG" id="KOG2615">
    <property type="taxonomic scope" value="Eukaryota"/>
</dbReference>
<evidence type="ECO:0000256" key="6">
    <source>
        <dbReference type="SAM" id="MobiDB-lite"/>
    </source>
</evidence>
<keyword evidence="3 7" id="KW-0812">Transmembrane</keyword>
<feature type="transmembrane region" description="Helical" evidence="7">
    <location>
        <begin position="463"/>
        <end position="483"/>
    </location>
</feature>
<feature type="domain" description="Major facilitator superfamily (MFS) profile" evidence="8">
    <location>
        <begin position="119"/>
        <end position="627"/>
    </location>
</feature>
<dbReference type="GO" id="GO:0016020">
    <property type="term" value="C:membrane"/>
    <property type="evidence" value="ECO:0007669"/>
    <property type="project" value="UniProtKB-SubCell"/>
</dbReference>
<dbReference type="RefSeq" id="XP_007686955.1">
    <property type="nucleotide sequence ID" value="XM_007688765.1"/>
</dbReference>
<dbReference type="Pfam" id="PF07690">
    <property type="entry name" value="MFS_1"/>
    <property type="match status" value="1"/>
</dbReference>
<dbReference type="OrthoDB" id="10262656at2759"/>
<evidence type="ECO:0000259" key="8">
    <source>
        <dbReference type="PROSITE" id="PS50850"/>
    </source>
</evidence>
<keyword evidence="10" id="KW-1185">Reference proteome</keyword>
<evidence type="ECO:0000256" key="5">
    <source>
        <dbReference type="ARBA" id="ARBA00023136"/>
    </source>
</evidence>
<evidence type="ECO:0000256" key="2">
    <source>
        <dbReference type="ARBA" id="ARBA00022448"/>
    </source>
</evidence>
<name>W6Z434_COCMI</name>
<evidence type="ECO:0000313" key="9">
    <source>
        <dbReference type="EMBL" id="EUC46527.1"/>
    </source>
</evidence>
<feature type="transmembrane region" description="Helical" evidence="7">
    <location>
        <begin position="193"/>
        <end position="212"/>
    </location>
</feature>
<reference evidence="9 10" key="1">
    <citation type="journal article" date="2013" name="PLoS Genet.">
        <title>Comparative genome structure, secondary metabolite, and effector coding capacity across Cochliobolus pathogens.</title>
        <authorList>
            <person name="Condon B.J."/>
            <person name="Leng Y."/>
            <person name="Wu D."/>
            <person name="Bushley K.E."/>
            <person name="Ohm R.A."/>
            <person name="Otillar R."/>
            <person name="Martin J."/>
            <person name="Schackwitz W."/>
            <person name="Grimwood J."/>
            <person name="MohdZainudin N."/>
            <person name="Xue C."/>
            <person name="Wang R."/>
            <person name="Manning V.A."/>
            <person name="Dhillon B."/>
            <person name="Tu Z.J."/>
            <person name="Steffenson B.J."/>
            <person name="Salamov A."/>
            <person name="Sun H."/>
            <person name="Lowry S."/>
            <person name="LaButti K."/>
            <person name="Han J."/>
            <person name="Copeland A."/>
            <person name="Lindquist E."/>
            <person name="Barry K."/>
            <person name="Schmutz J."/>
            <person name="Baker S.E."/>
            <person name="Ciuffetti L.M."/>
            <person name="Grigoriev I.V."/>
            <person name="Zhong S."/>
            <person name="Turgeon B.G."/>
        </authorList>
    </citation>
    <scope>NUCLEOTIDE SEQUENCE [LARGE SCALE GENOMIC DNA]</scope>
    <source>
        <strain evidence="9 10">ATCC 44560</strain>
    </source>
</reference>
<feature type="compositionally biased region" description="Polar residues" evidence="6">
    <location>
        <begin position="82"/>
        <end position="94"/>
    </location>
</feature>
<dbReference type="GO" id="GO:0022857">
    <property type="term" value="F:transmembrane transporter activity"/>
    <property type="evidence" value="ECO:0007669"/>
    <property type="project" value="InterPro"/>
</dbReference>
<feature type="compositionally biased region" description="Polar residues" evidence="6">
    <location>
        <begin position="8"/>
        <end position="21"/>
    </location>
</feature>
<evidence type="ECO:0000313" key="10">
    <source>
        <dbReference type="Proteomes" id="UP000054032"/>
    </source>
</evidence>
<dbReference type="KEGG" id="bor:COCMIDRAFT_25484"/>